<evidence type="ECO:0000313" key="5">
    <source>
        <dbReference type="EMBL" id="GHG84765.1"/>
    </source>
</evidence>
<comment type="caution">
    <text evidence="5">The sequence shown here is derived from an EMBL/GenBank/DDBJ whole genome shotgun (WGS) entry which is preliminary data.</text>
</comment>
<keyword evidence="2" id="KW-0413">Isomerase</keyword>
<organism evidence="5 6">
    <name type="scientific">Pseudodonghicola xiamenensis</name>
    <dbReference type="NCBI Taxonomy" id="337702"/>
    <lineage>
        <taxon>Bacteria</taxon>
        <taxon>Pseudomonadati</taxon>
        <taxon>Pseudomonadota</taxon>
        <taxon>Alphaproteobacteria</taxon>
        <taxon>Rhodobacterales</taxon>
        <taxon>Paracoccaceae</taxon>
        <taxon>Pseudodonghicola</taxon>
    </lineage>
</organism>
<dbReference type="AlphaFoldDB" id="A0A8J3H6G9"/>
<keyword evidence="6" id="KW-1185">Reference proteome</keyword>
<feature type="binding site" evidence="4">
    <location>
        <position position="62"/>
    </location>
    <ligand>
        <name>substrate</name>
    </ligand>
</feature>
<name>A0A8J3H6G9_9RHOB</name>
<evidence type="ECO:0000256" key="1">
    <source>
        <dbReference type="ARBA" id="ARBA00023152"/>
    </source>
</evidence>
<protein>
    <submittedName>
        <fullName evidence="5">Glucosyl-3-phosphoglycerate phosphatase</fullName>
    </submittedName>
</protein>
<dbReference type="InterPro" id="IPR050275">
    <property type="entry name" value="PGM_Phosphatase"/>
</dbReference>
<reference evidence="5" key="1">
    <citation type="journal article" date="2014" name="Int. J. Syst. Evol. Microbiol.">
        <title>Complete genome sequence of Corynebacterium casei LMG S-19264T (=DSM 44701T), isolated from a smear-ripened cheese.</title>
        <authorList>
            <consortium name="US DOE Joint Genome Institute (JGI-PGF)"/>
            <person name="Walter F."/>
            <person name="Albersmeier A."/>
            <person name="Kalinowski J."/>
            <person name="Ruckert C."/>
        </authorList>
    </citation>
    <scope>NUCLEOTIDE SEQUENCE</scope>
    <source>
        <strain evidence="5">CGMCC 1.7081</strain>
    </source>
</reference>
<dbReference type="InterPro" id="IPR001345">
    <property type="entry name" value="PG/BPGM_mutase_AS"/>
</dbReference>
<dbReference type="PROSITE" id="PS00175">
    <property type="entry name" value="PG_MUTASE"/>
    <property type="match status" value="1"/>
</dbReference>
<dbReference type="SUPFAM" id="SSF53254">
    <property type="entry name" value="Phosphoglycerate mutase-like"/>
    <property type="match status" value="1"/>
</dbReference>
<feature type="binding site" evidence="4">
    <location>
        <begin position="13"/>
        <end position="20"/>
    </location>
    <ligand>
        <name>substrate</name>
    </ligand>
</feature>
<dbReference type="InterPro" id="IPR013078">
    <property type="entry name" value="His_Pase_superF_clade-1"/>
</dbReference>
<keyword evidence="1" id="KW-0324">Glycolysis</keyword>
<dbReference type="GO" id="GO:0016791">
    <property type="term" value="F:phosphatase activity"/>
    <property type="evidence" value="ECO:0007669"/>
    <property type="project" value="TreeGrafter"/>
</dbReference>
<dbReference type="GO" id="GO:0005737">
    <property type="term" value="C:cytoplasm"/>
    <property type="evidence" value="ECO:0007669"/>
    <property type="project" value="TreeGrafter"/>
</dbReference>
<dbReference type="EMBL" id="BNAP01000003">
    <property type="protein sequence ID" value="GHG84765.1"/>
    <property type="molecule type" value="Genomic_DNA"/>
</dbReference>
<dbReference type="PANTHER" id="PTHR48100:SF1">
    <property type="entry name" value="HISTIDINE PHOSPHATASE FAMILY PROTEIN-RELATED"/>
    <property type="match status" value="1"/>
</dbReference>
<dbReference type="InterPro" id="IPR029033">
    <property type="entry name" value="His_PPase_superfam"/>
</dbReference>
<evidence type="ECO:0000256" key="4">
    <source>
        <dbReference type="PIRSR" id="PIRSR613078-2"/>
    </source>
</evidence>
<proteinExistence type="predicted"/>
<reference evidence="5" key="2">
    <citation type="submission" date="2020-09" db="EMBL/GenBank/DDBJ databases">
        <authorList>
            <person name="Sun Q."/>
            <person name="Zhou Y."/>
        </authorList>
    </citation>
    <scope>NUCLEOTIDE SEQUENCE</scope>
    <source>
        <strain evidence="5">CGMCC 1.7081</strain>
    </source>
</reference>
<dbReference type="Proteomes" id="UP000611500">
    <property type="component" value="Unassembled WGS sequence"/>
</dbReference>
<dbReference type="Gene3D" id="3.40.50.1240">
    <property type="entry name" value="Phosphoglycerate mutase-like"/>
    <property type="match status" value="1"/>
</dbReference>
<feature type="active site" description="Tele-phosphohistidine intermediate" evidence="3">
    <location>
        <position position="14"/>
    </location>
</feature>
<evidence type="ECO:0000256" key="3">
    <source>
        <dbReference type="PIRSR" id="PIRSR613078-1"/>
    </source>
</evidence>
<sequence>MTPLPDRAFILIRHGETDANCAGLIAGRIEAQLTDKGRAEAAALARLVWPAEPLVFVSPQDRARETAALGFPGRVALVVEGLRERDWGALEGRPQAEMIRREDTPEAGEAWADMLARVHAALVGALSDPREGLPVLVAHSGTIRAVRRLTGGSEHGARAANATPILFTPATGGWGDRVWQAAGAKD</sequence>
<dbReference type="PANTHER" id="PTHR48100">
    <property type="entry name" value="BROAD-SPECIFICITY PHOSPHATASE YOR283W-RELATED"/>
    <property type="match status" value="1"/>
</dbReference>
<gene>
    <name evidence="5" type="primary">gpgP</name>
    <name evidence="5" type="ORF">GCM10010961_11280</name>
</gene>
<dbReference type="Pfam" id="PF00300">
    <property type="entry name" value="His_Phos_1"/>
    <property type="match status" value="1"/>
</dbReference>
<dbReference type="SMART" id="SM00855">
    <property type="entry name" value="PGAM"/>
    <property type="match status" value="1"/>
</dbReference>
<evidence type="ECO:0000256" key="2">
    <source>
        <dbReference type="ARBA" id="ARBA00023235"/>
    </source>
</evidence>
<dbReference type="RefSeq" id="WP_028092435.1">
    <property type="nucleotide sequence ID" value="NZ_BNAP01000003.1"/>
</dbReference>
<feature type="active site" description="Proton donor/acceptor" evidence="3">
    <location>
        <position position="84"/>
    </location>
</feature>
<dbReference type="CDD" id="cd07067">
    <property type="entry name" value="HP_PGM_like"/>
    <property type="match status" value="1"/>
</dbReference>
<evidence type="ECO:0000313" key="6">
    <source>
        <dbReference type="Proteomes" id="UP000611500"/>
    </source>
</evidence>
<accession>A0A8J3H6G9</accession>